<dbReference type="InterPro" id="IPR010996">
    <property type="entry name" value="HHH_MUS81"/>
</dbReference>
<dbReference type="GO" id="GO:0008270">
    <property type="term" value="F:zinc ion binding"/>
    <property type="evidence" value="ECO:0007669"/>
    <property type="project" value="TreeGrafter"/>
</dbReference>
<evidence type="ECO:0000259" key="9">
    <source>
        <dbReference type="SMART" id="SM00278"/>
    </source>
</evidence>
<dbReference type="Gene3D" id="3.30.460.10">
    <property type="entry name" value="Beta Polymerase, domain 2"/>
    <property type="match status" value="1"/>
</dbReference>
<dbReference type="PANTHER" id="PTHR36928:SF1">
    <property type="entry name" value="PHOSPHATASE YCDX-RELATED"/>
    <property type="match status" value="1"/>
</dbReference>
<evidence type="ECO:0000256" key="2">
    <source>
        <dbReference type="ARBA" id="ARBA00012417"/>
    </source>
</evidence>
<dbReference type="GO" id="GO:0003887">
    <property type="term" value="F:DNA-directed DNA polymerase activity"/>
    <property type="evidence" value="ECO:0007669"/>
    <property type="project" value="UniProtKB-KW"/>
</dbReference>
<keyword evidence="12" id="KW-0540">Nuclease</keyword>
<dbReference type="InterPro" id="IPR029398">
    <property type="entry name" value="PolB_thumb"/>
</dbReference>
<keyword evidence="7" id="KW-0239">DNA-directed DNA polymerase</keyword>
<comment type="cofactor">
    <cofactor evidence="1">
        <name>Mg(2+)</name>
        <dbReference type="ChEBI" id="CHEBI:18420"/>
    </cofactor>
</comment>
<dbReference type="InterPro" id="IPR022311">
    <property type="entry name" value="PolX-like"/>
</dbReference>
<dbReference type="NCBIfam" id="NF006375">
    <property type="entry name" value="PRK08609.1"/>
    <property type="match status" value="1"/>
</dbReference>
<dbReference type="InterPro" id="IPR027421">
    <property type="entry name" value="DNA_pol_lamdba_lyase_dom_sf"/>
</dbReference>
<dbReference type="SUPFAM" id="SSF89550">
    <property type="entry name" value="PHP domain-like"/>
    <property type="match status" value="1"/>
</dbReference>
<dbReference type="SUPFAM" id="SSF81301">
    <property type="entry name" value="Nucleotidyltransferase"/>
    <property type="match status" value="1"/>
</dbReference>
<evidence type="ECO:0000256" key="7">
    <source>
        <dbReference type="ARBA" id="ARBA00022932"/>
    </source>
</evidence>
<dbReference type="InterPro" id="IPR003583">
    <property type="entry name" value="Hlx-hairpin-Hlx_DNA-bd_motif"/>
</dbReference>
<dbReference type="GO" id="GO:0003677">
    <property type="term" value="F:DNA binding"/>
    <property type="evidence" value="ECO:0007669"/>
    <property type="project" value="InterPro"/>
</dbReference>
<dbReference type="PANTHER" id="PTHR36928">
    <property type="entry name" value="PHOSPHATASE YCDX-RELATED"/>
    <property type="match status" value="1"/>
</dbReference>
<dbReference type="Gene3D" id="1.10.150.20">
    <property type="entry name" value="5' to 3' exonuclease, C-terminal subdomain"/>
    <property type="match status" value="1"/>
</dbReference>
<dbReference type="CDD" id="cd00141">
    <property type="entry name" value="NT_POLXc"/>
    <property type="match status" value="1"/>
</dbReference>
<dbReference type="RefSeq" id="WP_117154812.1">
    <property type="nucleotide sequence ID" value="NZ_BMLG01000003.1"/>
</dbReference>
<dbReference type="InterPro" id="IPR047967">
    <property type="entry name" value="PolX_PHP"/>
</dbReference>
<dbReference type="Gene3D" id="3.30.210.10">
    <property type="entry name" value="DNA polymerase, thumb domain"/>
    <property type="match status" value="1"/>
</dbReference>
<feature type="domain" description="Helix-hairpin-helix DNA-binding motif class 1" evidence="9">
    <location>
        <begin position="90"/>
        <end position="109"/>
    </location>
</feature>
<evidence type="ECO:0000256" key="8">
    <source>
        <dbReference type="ARBA" id="ARBA00049244"/>
    </source>
</evidence>
<dbReference type="Proteomes" id="UP000618460">
    <property type="component" value="Unassembled WGS sequence"/>
</dbReference>
<keyword evidence="3" id="KW-0237">DNA synthesis</keyword>
<protein>
    <recommendedName>
        <fullName evidence="2">DNA-directed DNA polymerase</fullName>
        <ecNumber evidence="2">2.7.7.7</ecNumber>
    </recommendedName>
</protein>
<dbReference type="OrthoDB" id="9808747at2"/>
<gene>
    <name evidence="12" type="ORF">GCM10011351_10920</name>
</gene>
<evidence type="ECO:0000313" key="13">
    <source>
        <dbReference type="Proteomes" id="UP000618460"/>
    </source>
</evidence>
<accession>A0A917TLZ5</accession>
<feature type="domain" description="DNA-directed DNA polymerase X" evidence="11">
    <location>
        <begin position="2"/>
        <end position="316"/>
    </location>
</feature>
<comment type="caution">
    <text evidence="12">The sequence shown here is derived from an EMBL/GenBank/DDBJ whole genome shotgun (WGS) entry which is preliminary data.</text>
</comment>
<evidence type="ECO:0000256" key="3">
    <source>
        <dbReference type="ARBA" id="ARBA00022634"/>
    </source>
</evidence>
<dbReference type="Pfam" id="PF14791">
    <property type="entry name" value="DNA_pol_B_thumb"/>
    <property type="match status" value="1"/>
</dbReference>
<dbReference type="InterPro" id="IPR037160">
    <property type="entry name" value="DNA_Pol_thumb_sf"/>
</dbReference>
<dbReference type="EC" id="2.7.7.7" evidence="2"/>
<evidence type="ECO:0000259" key="11">
    <source>
        <dbReference type="SMART" id="SM00483"/>
    </source>
</evidence>
<dbReference type="AlphaFoldDB" id="A0A917TLZ5"/>
<dbReference type="SMART" id="SM00481">
    <property type="entry name" value="POLIIIAc"/>
    <property type="match status" value="1"/>
</dbReference>
<reference evidence="12" key="1">
    <citation type="journal article" date="2014" name="Int. J. Syst. Evol. Microbiol.">
        <title>Complete genome sequence of Corynebacterium casei LMG S-19264T (=DSM 44701T), isolated from a smear-ripened cheese.</title>
        <authorList>
            <consortium name="US DOE Joint Genome Institute (JGI-PGF)"/>
            <person name="Walter F."/>
            <person name="Albersmeier A."/>
            <person name="Kalinowski J."/>
            <person name="Ruckert C."/>
        </authorList>
    </citation>
    <scope>NUCLEOTIDE SEQUENCE</scope>
    <source>
        <strain evidence="12">CGMCC 1.6333</strain>
    </source>
</reference>
<proteinExistence type="predicted"/>
<name>A0A917TLZ5_9BACI</name>
<keyword evidence="6" id="KW-0235">DNA replication</keyword>
<dbReference type="GO" id="GO:0005829">
    <property type="term" value="C:cytosol"/>
    <property type="evidence" value="ECO:0007669"/>
    <property type="project" value="TreeGrafter"/>
</dbReference>
<dbReference type="GO" id="GO:0006281">
    <property type="term" value="P:DNA repair"/>
    <property type="evidence" value="ECO:0007669"/>
    <property type="project" value="InterPro"/>
</dbReference>
<evidence type="ECO:0000256" key="1">
    <source>
        <dbReference type="ARBA" id="ARBA00001946"/>
    </source>
</evidence>
<dbReference type="FunFam" id="3.20.20.140:FF:000047">
    <property type="entry name" value="PHP domain-containing protein"/>
    <property type="match status" value="1"/>
</dbReference>
<dbReference type="InterPro" id="IPR003141">
    <property type="entry name" value="Pol/His_phosphatase_N"/>
</dbReference>
<dbReference type="InterPro" id="IPR043519">
    <property type="entry name" value="NT_sf"/>
</dbReference>
<feature type="domain" description="Polymerase/histidinol phosphatase N-terminal" evidence="10">
    <location>
        <begin position="338"/>
        <end position="417"/>
    </location>
</feature>
<dbReference type="CDD" id="cd07436">
    <property type="entry name" value="PHP_PolX"/>
    <property type="match status" value="1"/>
</dbReference>
<evidence type="ECO:0000256" key="5">
    <source>
        <dbReference type="ARBA" id="ARBA00022695"/>
    </source>
</evidence>
<keyword evidence="5" id="KW-0548">Nucleotidyltransferase</keyword>
<dbReference type="Pfam" id="PF14520">
    <property type="entry name" value="HHH_5"/>
    <property type="match status" value="1"/>
</dbReference>
<keyword evidence="4" id="KW-0808">Transferase</keyword>
<dbReference type="SUPFAM" id="SSF158702">
    <property type="entry name" value="Sec63 N-terminal domain-like"/>
    <property type="match status" value="1"/>
</dbReference>
<sequence>MAIDKKDVIKLLEEIAVYLELKGENSFKISAYRKAAQALEVDDRSLTEIEDFTALNGIGKGTAAVIDEYIEKEQSETLLTLQKEVPEGLVPLLDLPGLGGKKIAKLYQELGVTDADTLKKACESGAVANLKGFGQKTAEKILKAIADSNTRPERLPIAFMLPIVDEIEAYLSKIDSVDRFSQAGSIRRMRETVKDLDFIIGSKDPLKVRDALLQIDTIKDVIASGETKVSVTLERGYDVSVDFRIVAPEAFATTLHHFTGSKDHNVAMRQRAKQQGEKISEYGVENTETGEMHTFATEEAFFKHFGLNYITPELRENHGELEAFEQKKDLISSEDIRGDLHMHTTWSDGAQSVEEMVKKAIERGYDYIAITDHSKFLKVANGLNETRLRKQREEIERLRTVYPEIHIFAGVEMDILPDGSLDFDNDFLKEMDYAIGAIHSSFNQSEEKIMERLTTALENPYVSIIAHPTGRIIGRREGYKANVEKLIEKAKATNTVLELNANPNRFDLSANWIEKVQAAGVKIAINTDAHNYKSLSFMEEGVRVARRGWVRPDSVINTWTKDELIALFQSKR</sequence>
<evidence type="ECO:0000259" key="10">
    <source>
        <dbReference type="SMART" id="SM00481"/>
    </source>
</evidence>
<dbReference type="InterPro" id="IPR016195">
    <property type="entry name" value="Pol/histidinol_Pase-like"/>
</dbReference>
<dbReference type="SMART" id="SM00278">
    <property type="entry name" value="HhH1"/>
    <property type="match status" value="3"/>
</dbReference>
<dbReference type="Gene3D" id="3.20.20.140">
    <property type="entry name" value="Metal-dependent hydrolases"/>
    <property type="match status" value="1"/>
</dbReference>
<dbReference type="InterPro" id="IPR050243">
    <property type="entry name" value="PHP_phosphatase"/>
</dbReference>
<keyword evidence="12" id="KW-0378">Hydrolase</keyword>
<dbReference type="EMBL" id="BMLG01000003">
    <property type="protein sequence ID" value="GGM26974.1"/>
    <property type="molecule type" value="Genomic_DNA"/>
</dbReference>
<feature type="domain" description="Helix-hairpin-helix DNA-binding motif class 1" evidence="9">
    <location>
        <begin position="50"/>
        <end position="69"/>
    </location>
</feature>
<dbReference type="Gene3D" id="1.10.150.110">
    <property type="entry name" value="DNA polymerase beta, N-terminal domain-like"/>
    <property type="match status" value="1"/>
</dbReference>
<dbReference type="GO" id="GO:0004527">
    <property type="term" value="F:exonuclease activity"/>
    <property type="evidence" value="ECO:0007669"/>
    <property type="project" value="UniProtKB-KW"/>
</dbReference>
<dbReference type="PIRSF" id="PIRSF005047">
    <property type="entry name" value="UCP005047_YshC"/>
    <property type="match status" value="1"/>
</dbReference>
<evidence type="ECO:0000256" key="4">
    <source>
        <dbReference type="ARBA" id="ARBA00022679"/>
    </source>
</evidence>
<dbReference type="Pfam" id="PF14716">
    <property type="entry name" value="HHH_8"/>
    <property type="match status" value="1"/>
</dbReference>
<keyword evidence="12" id="KW-0269">Exonuclease</keyword>
<organism evidence="12 13">
    <name type="scientific">Paraliobacillus quinghaiensis</name>
    <dbReference type="NCBI Taxonomy" id="470815"/>
    <lineage>
        <taxon>Bacteria</taxon>
        <taxon>Bacillati</taxon>
        <taxon>Bacillota</taxon>
        <taxon>Bacilli</taxon>
        <taxon>Bacillales</taxon>
        <taxon>Bacillaceae</taxon>
        <taxon>Paraliobacillus</taxon>
    </lineage>
</organism>
<dbReference type="Pfam" id="PF02811">
    <property type="entry name" value="PHP"/>
    <property type="match status" value="1"/>
</dbReference>
<dbReference type="InterPro" id="IPR002054">
    <property type="entry name" value="DNA-dir_DNA_pol_X"/>
</dbReference>
<evidence type="ECO:0000313" key="12">
    <source>
        <dbReference type="EMBL" id="GGM26974.1"/>
    </source>
</evidence>
<evidence type="ECO:0000256" key="6">
    <source>
        <dbReference type="ARBA" id="ARBA00022705"/>
    </source>
</evidence>
<feature type="domain" description="Helix-hairpin-helix DNA-binding motif class 1" evidence="9">
    <location>
        <begin position="125"/>
        <end position="144"/>
    </location>
</feature>
<dbReference type="SUPFAM" id="SSF47802">
    <property type="entry name" value="DNA polymerase beta, N-terminal domain-like"/>
    <property type="match status" value="1"/>
</dbReference>
<dbReference type="InterPro" id="IPR004013">
    <property type="entry name" value="PHP_dom"/>
</dbReference>
<reference evidence="12" key="2">
    <citation type="submission" date="2020-09" db="EMBL/GenBank/DDBJ databases">
        <authorList>
            <person name="Sun Q."/>
            <person name="Zhou Y."/>
        </authorList>
    </citation>
    <scope>NUCLEOTIDE SEQUENCE</scope>
    <source>
        <strain evidence="12">CGMCC 1.6333</strain>
    </source>
</reference>
<dbReference type="SMART" id="SM00483">
    <property type="entry name" value="POLXc"/>
    <property type="match status" value="1"/>
</dbReference>
<keyword evidence="13" id="KW-1185">Reference proteome</keyword>
<comment type="catalytic activity">
    <reaction evidence="8">
        <text>DNA(n) + a 2'-deoxyribonucleoside 5'-triphosphate = DNA(n+1) + diphosphate</text>
        <dbReference type="Rhea" id="RHEA:22508"/>
        <dbReference type="Rhea" id="RHEA-COMP:17339"/>
        <dbReference type="Rhea" id="RHEA-COMP:17340"/>
        <dbReference type="ChEBI" id="CHEBI:33019"/>
        <dbReference type="ChEBI" id="CHEBI:61560"/>
        <dbReference type="ChEBI" id="CHEBI:173112"/>
        <dbReference type="EC" id="2.7.7.7"/>
    </reaction>
</comment>
<dbReference type="GO" id="GO:0042578">
    <property type="term" value="F:phosphoric ester hydrolase activity"/>
    <property type="evidence" value="ECO:0007669"/>
    <property type="project" value="TreeGrafter"/>
</dbReference>